<comment type="caution">
    <text evidence="8">The sequence shown here is derived from an EMBL/GenBank/DDBJ whole genome shotgun (WGS) entry which is preliminary data.</text>
</comment>
<accession>A0ABX5FMV0</accession>
<dbReference type="PANTHER" id="PTHR30288">
    <property type="entry name" value="FLAGELLAR CAP/ASSEMBLY PROTEIN FLID"/>
    <property type="match status" value="1"/>
</dbReference>
<evidence type="ECO:0000256" key="3">
    <source>
        <dbReference type="ARBA" id="ARBA00023054"/>
    </source>
</evidence>
<dbReference type="RefSeq" id="WP_106835146.1">
    <property type="nucleotide sequence ID" value="NZ_JARMEW010000041.1"/>
</dbReference>
<name>A0ABX5FMV0_9BACL</name>
<evidence type="ECO:0000256" key="4">
    <source>
        <dbReference type="ARBA" id="ARBA00023143"/>
    </source>
</evidence>
<keyword evidence="8" id="KW-0969">Cilium</keyword>
<keyword evidence="4 5" id="KW-0975">Bacterial flagellum</keyword>
<evidence type="ECO:0000313" key="9">
    <source>
        <dbReference type="Proteomes" id="UP000241645"/>
    </source>
</evidence>
<organism evidence="8 9">
    <name type="scientific">Brevibacillus porteri</name>
    <dbReference type="NCBI Taxonomy" id="2126350"/>
    <lineage>
        <taxon>Bacteria</taxon>
        <taxon>Bacillati</taxon>
        <taxon>Bacillota</taxon>
        <taxon>Bacilli</taxon>
        <taxon>Bacillales</taxon>
        <taxon>Paenibacillaceae</taxon>
        <taxon>Brevibacillus</taxon>
    </lineage>
</organism>
<dbReference type="Pfam" id="PF07195">
    <property type="entry name" value="FliD_C"/>
    <property type="match status" value="1"/>
</dbReference>
<feature type="domain" description="Flagellar hook-associated protein 2 C-terminal" evidence="7">
    <location>
        <begin position="213"/>
        <end position="484"/>
    </location>
</feature>
<evidence type="ECO:0000259" key="6">
    <source>
        <dbReference type="Pfam" id="PF02465"/>
    </source>
</evidence>
<keyword evidence="5" id="KW-0964">Secreted</keyword>
<protein>
    <recommendedName>
        <fullName evidence="5">Flagellar hook-associated protein 2</fullName>
        <shortName evidence="5">HAP2</shortName>
    </recommendedName>
    <alternativeName>
        <fullName evidence="5">Flagellar cap protein</fullName>
    </alternativeName>
</protein>
<evidence type="ECO:0000259" key="7">
    <source>
        <dbReference type="Pfam" id="PF07195"/>
    </source>
</evidence>
<proteinExistence type="inferred from homology"/>
<keyword evidence="9" id="KW-1185">Reference proteome</keyword>
<comment type="subcellular location">
    <subcellularLocation>
        <location evidence="5">Secreted</location>
    </subcellularLocation>
    <subcellularLocation>
        <location evidence="5">Bacterial flagellum</location>
    </subcellularLocation>
</comment>
<dbReference type="InterPro" id="IPR003481">
    <property type="entry name" value="FliD_N"/>
</dbReference>
<dbReference type="InterPro" id="IPR040026">
    <property type="entry name" value="FliD"/>
</dbReference>
<evidence type="ECO:0000256" key="2">
    <source>
        <dbReference type="ARBA" id="ARBA00011255"/>
    </source>
</evidence>
<comment type="subunit">
    <text evidence="2 5">Homopentamer.</text>
</comment>
<dbReference type="PANTHER" id="PTHR30288:SF0">
    <property type="entry name" value="FLAGELLAR HOOK-ASSOCIATED PROTEIN 2"/>
    <property type="match status" value="1"/>
</dbReference>
<sequence length="497" mass="54081">MGIRITGMASGFDTEKMVKDLMKTQREPVNRLIRQKSLTEWKRDAYRDINAVMADLQNTVNSIRYTANFNKKIASSENDAIVSAKATGSPKSASYAIEVKQLAKAEMPAAVSLSVDSAITSSGQAIGSAFSFSIEGKTINVAATDTIDNVIQQIKGSGAGVEAQFIDNKLVIKSVSGNNLGGDNEFAVQVTAGDGSKLGMGSTPITSGKRIEGQSAIVVINGVEQTVTGNTAKFDGMEFTIKQTNVGNPLLVSTKEDVDSIFNSIKGFVDKYNAAIEVINKKISEPKYKGYQPLLDEEKEALDDKTAEKMEKMAKSGMLLRDPILTSALNEMRRSVSMPLSGTGVNSAFDTLSEIGIGGPPAGKNAYQENGKLYINEEKLRDAINNHGDDVIKLFTNYSSSSDSATKYKESGISERLFGNLTKVIKEVTKEAGSSSTAYDDSYLTRKIARTDEDIEQWEDRLKVIEDRYYKQFSAMEKAMSKSQSQGSWFAQMLGQR</sequence>
<comment type="similarity">
    <text evidence="1 5">Belongs to the FliD family.</text>
</comment>
<dbReference type="InterPro" id="IPR010809">
    <property type="entry name" value="FliD_C"/>
</dbReference>
<gene>
    <name evidence="8" type="ORF">C7R92_17585</name>
</gene>
<keyword evidence="8" id="KW-0282">Flagellum</keyword>
<comment type="function">
    <text evidence="5">Required for morphogenesis and for the elongation of the flagellar filament by facilitating polymerization of the flagellin monomers at the tip of growing filament. Forms a capping structure, which prevents flagellin subunits (transported through the central channel of the flagellum) from leaking out without polymerization at the distal end.</text>
</comment>
<keyword evidence="8" id="KW-0966">Cell projection</keyword>
<dbReference type="GeneID" id="95751907"/>
<evidence type="ECO:0000256" key="5">
    <source>
        <dbReference type="RuleBase" id="RU362066"/>
    </source>
</evidence>
<feature type="domain" description="Flagellar hook-associated protein 2 N-terminal" evidence="6">
    <location>
        <begin position="10"/>
        <end position="105"/>
    </location>
</feature>
<reference evidence="8 9" key="1">
    <citation type="submission" date="2018-03" db="EMBL/GenBank/DDBJ databases">
        <title>Brevisbacillus phylogenomics.</title>
        <authorList>
            <person name="Dunlap C."/>
        </authorList>
    </citation>
    <scope>NUCLEOTIDE SEQUENCE [LARGE SCALE GENOMIC DNA]</scope>
    <source>
        <strain evidence="8 9">NRRL B-41110</strain>
    </source>
</reference>
<dbReference type="Pfam" id="PF02465">
    <property type="entry name" value="FliD_N"/>
    <property type="match status" value="1"/>
</dbReference>
<evidence type="ECO:0000256" key="1">
    <source>
        <dbReference type="ARBA" id="ARBA00009764"/>
    </source>
</evidence>
<keyword evidence="3" id="KW-0175">Coiled coil</keyword>
<dbReference type="EMBL" id="PXZO01000033">
    <property type="protein sequence ID" value="PSK08463.1"/>
    <property type="molecule type" value="Genomic_DNA"/>
</dbReference>
<evidence type="ECO:0000313" key="8">
    <source>
        <dbReference type="EMBL" id="PSK08463.1"/>
    </source>
</evidence>
<dbReference type="Proteomes" id="UP000241645">
    <property type="component" value="Unassembled WGS sequence"/>
</dbReference>